<keyword evidence="11 19" id="KW-0560">Oxidoreductase</keyword>
<organism evidence="19 20">
    <name type="scientific">Cyclobacterium qasimii M12-11B</name>
    <dbReference type="NCBI Taxonomy" id="641524"/>
    <lineage>
        <taxon>Bacteria</taxon>
        <taxon>Pseudomonadati</taxon>
        <taxon>Bacteroidota</taxon>
        <taxon>Cytophagia</taxon>
        <taxon>Cytophagales</taxon>
        <taxon>Cyclobacteriaceae</taxon>
        <taxon>Cyclobacterium</taxon>
    </lineage>
</organism>
<evidence type="ECO:0000256" key="15">
    <source>
        <dbReference type="ARBA" id="ARBA00023291"/>
    </source>
</evidence>
<dbReference type="FunFam" id="2.160.20.60:FF:000001">
    <property type="entry name" value="Glutamate synthase, large subunit"/>
    <property type="match status" value="1"/>
</dbReference>
<keyword evidence="6" id="KW-0285">Flavoprotein</keyword>
<evidence type="ECO:0000256" key="2">
    <source>
        <dbReference type="ARBA" id="ARBA00001927"/>
    </source>
</evidence>
<dbReference type="PATRIC" id="fig|641524.5.peg.4509"/>
<evidence type="ECO:0000256" key="13">
    <source>
        <dbReference type="ARBA" id="ARBA00023014"/>
    </source>
</evidence>
<gene>
    <name evidence="19" type="ORF">ADICYQ_4545</name>
</gene>
<dbReference type="AlphaFoldDB" id="S7V922"/>
<comment type="similarity">
    <text evidence="4">Belongs to the glutamate synthase family.</text>
</comment>
<dbReference type="InterPro" id="IPR013785">
    <property type="entry name" value="Aldolase_TIM"/>
</dbReference>
<evidence type="ECO:0000313" key="20">
    <source>
        <dbReference type="Proteomes" id="UP000014974"/>
    </source>
</evidence>
<dbReference type="eggNOG" id="COG0070">
    <property type="taxonomic scope" value="Bacteria"/>
</dbReference>
<dbReference type="InterPro" id="IPR036485">
    <property type="entry name" value="Glu_synth_asu_C_sf"/>
</dbReference>
<dbReference type="EC" id="1.4.1.13" evidence="19"/>
<evidence type="ECO:0000259" key="18">
    <source>
        <dbReference type="Pfam" id="PF01645"/>
    </source>
</evidence>
<evidence type="ECO:0000313" key="19">
    <source>
        <dbReference type="EMBL" id="EPR66411.1"/>
    </source>
</evidence>
<evidence type="ECO:0000256" key="3">
    <source>
        <dbReference type="ARBA" id="ARBA00001974"/>
    </source>
</evidence>
<dbReference type="SUPFAM" id="SSF69336">
    <property type="entry name" value="Alpha subunit of glutamate synthase, C-terminal domain"/>
    <property type="match status" value="1"/>
</dbReference>
<evidence type="ECO:0000256" key="14">
    <source>
        <dbReference type="ARBA" id="ARBA00023164"/>
    </source>
</evidence>
<reference evidence="19 20" key="1">
    <citation type="journal article" date="2013" name="Genome Announc.">
        <title>Draft Genome Sequence of Cyclobacterium qasimii Strain M12-11BT, Isolated from Arctic Marine Sediment.</title>
        <authorList>
            <person name="Shivaji S."/>
            <person name="Ara S."/>
            <person name="Singh A."/>
            <person name="Kumar Pinnaka A."/>
        </authorList>
    </citation>
    <scope>NUCLEOTIDE SEQUENCE [LARGE SCALE GENOMIC DNA]</scope>
    <source>
        <strain evidence="19 20">M12-11B</strain>
    </source>
</reference>
<evidence type="ECO:0000256" key="11">
    <source>
        <dbReference type="ARBA" id="ARBA00023002"/>
    </source>
</evidence>
<evidence type="ECO:0000256" key="12">
    <source>
        <dbReference type="ARBA" id="ARBA00023004"/>
    </source>
</evidence>
<dbReference type="GO" id="GO:0051538">
    <property type="term" value="F:3 iron, 4 sulfur cluster binding"/>
    <property type="evidence" value="ECO:0007669"/>
    <property type="project" value="UniProtKB-KW"/>
</dbReference>
<comment type="cofactor">
    <cofactor evidence="2">
        <name>[3Fe-4S] cluster</name>
        <dbReference type="ChEBI" id="CHEBI:21137"/>
    </cofactor>
</comment>
<keyword evidence="9" id="KW-0274">FAD</keyword>
<comment type="pathway">
    <text evidence="16">Amino-acid biosynthesis.</text>
</comment>
<dbReference type="InterPro" id="IPR002489">
    <property type="entry name" value="Glu_synth_asu_C"/>
</dbReference>
<dbReference type="Pfam" id="PF01493">
    <property type="entry name" value="GXGXG"/>
    <property type="match status" value="1"/>
</dbReference>
<evidence type="ECO:0000256" key="9">
    <source>
        <dbReference type="ARBA" id="ARBA00022827"/>
    </source>
</evidence>
<keyword evidence="13" id="KW-0411">Iron-sulfur</keyword>
<name>S7V922_9BACT</name>
<evidence type="ECO:0000256" key="5">
    <source>
        <dbReference type="ARBA" id="ARBA00022605"/>
    </source>
</evidence>
<dbReference type="PANTHER" id="PTHR43100">
    <property type="entry name" value="GLUTAMATE SYNTHASE [NADPH] SMALL CHAIN"/>
    <property type="match status" value="1"/>
</dbReference>
<comment type="cofactor">
    <cofactor evidence="1">
        <name>FMN</name>
        <dbReference type="ChEBI" id="CHEBI:58210"/>
    </cofactor>
</comment>
<dbReference type="CDD" id="cd00982">
    <property type="entry name" value="gltB_C"/>
    <property type="match status" value="1"/>
</dbReference>
<dbReference type="Gene3D" id="2.160.20.60">
    <property type="entry name" value="Glutamate synthase, alpha subunit, C-terminal domain"/>
    <property type="match status" value="1"/>
</dbReference>
<dbReference type="Proteomes" id="UP000014974">
    <property type="component" value="Unassembled WGS sequence"/>
</dbReference>
<dbReference type="eggNOG" id="COG0069">
    <property type="taxonomic scope" value="Bacteria"/>
</dbReference>
<dbReference type="InterPro" id="IPR051394">
    <property type="entry name" value="Glutamate_Synthase"/>
</dbReference>
<dbReference type="SUPFAM" id="SSF51395">
    <property type="entry name" value="FMN-linked oxidoreductases"/>
    <property type="match status" value="1"/>
</dbReference>
<comment type="caution">
    <text evidence="19">The sequence shown here is derived from an EMBL/GenBank/DDBJ whole genome shotgun (WGS) entry which is preliminary data.</text>
</comment>
<dbReference type="Pfam" id="PF01645">
    <property type="entry name" value="Glu_synthase"/>
    <property type="match status" value="1"/>
</dbReference>
<evidence type="ECO:0000256" key="16">
    <source>
        <dbReference type="ARBA" id="ARBA00029440"/>
    </source>
</evidence>
<comment type="cofactor">
    <cofactor evidence="3">
        <name>FAD</name>
        <dbReference type="ChEBI" id="CHEBI:57692"/>
    </cofactor>
</comment>
<evidence type="ECO:0000256" key="10">
    <source>
        <dbReference type="ARBA" id="ARBA00022962"/>
    </source>
</evidence>
<protein>
    <submittedName>
        <fullName evidence="19">Glutamate synthase [NADPH] large chain</fullName>
        <ecNumber evidence="19">1.4.1.13</ecNumber>
    </submittedName>
</protein>
<keyword evidence="15" id="KW-0003">3Fe-4S</keyword>
<dbReference type="EMBL" id="ATNM01000147">
    <property type="protein sequence ID" value="EPR66411.1"/>
    <property type="molecule type" value="Genomic_DNA"/>
</dbReference>
<evidence type="ECO:0000256" key="4">
    <source>
        <dbReference type="ARBA" id="ARBA00009716"/>
    </source>
</evidence>
<keyword evidence="10" id="KW-0315">Glutamine amidotransferase</keyword>
<dbReference type="GO" id="GO:0006537">
    <property type="term" value="P:glutamate biosynthetic process"/>
    <property type="evidence" value="ECO:0007669"/>
    <property type="project" value="UniProtKB-KW"/>
</dbReference>
<evidence type="ECO:0000256" key="7">
    <source>
        <dbReference type="ARBA" id="ARBA00022643"/>
    </source>
</evidence>
<dbReference type="GO" id="GO:0046872">
    <property type="term" value="F:metal ion binding"/>
    <property type="evidence" value="ECO:0007669"/>
    <property type="project" value="UniProtKB-KW"/>
</dbReference>
<keyword evidence="7" id="KW-0288">FMN</keyword>
<sequence>MASGRFGVTSNYLTNAAEIQIKMAQGAKPGEGGQLPGHKVDDWIGKVRHSTPGVGLISPPPHHDIYSIEDLAQLIYDLKNANRKARINVKLVSQAGVGTVAAGVAKAQSDVILISGADGGTGASPLSSIRHAGLPWELGLSEAHQTLVINNLRSRVTLQTDGQLRTGRDLAIAVLLGAEEWGISTGALVVEGCIMMRKCHLNTCPVGIATQNPELRKLFTGNPDHVVNFFTFLAQDLREIMASLGFRTVNEMVGQSNILKEANGQMNHWKWDKLDLSPIFHKVEVPDHVGIHKQIDQDFRLKKVLDRKLIEAATPALEQANKVTGTFDIINVDRSVGAMLSNEVSKFFGSPGLPDNTIHFKFQGSAGQTFGGFLAKGITFELEGEANDYFGKGLSGGKLIVYPNRNANFVAEDNIIIGNVAFYGATSGQSYIKGKAGERFCVRNSGVEAVVEGIGDHGCEYMTGGLVIILGEIGRNFAAGMSGGIAYIFKENLGNINKEMVDIDPLNEDDYATIKTSLLKHVDLTSSNTGTRLLEDWEAGKERFIKVIPKDYKEVLRKRALENSKTLV</sequence>
<dbReference type="CDD" id="cd02808">
    <property type="entry name" value="GltS_FMN"/>
    <property type="match status" value="1"/>
</dbReference>
<dbReference type="GO" id="GO:0004355">
    <property type="term" value="F:glutamate synthase (NADPH) activity"/>
    <property type="evidence" value="ECO:0007669"/>
    <property type="project" value="UniProtKB-EC"/>
</dbReference>
<evidence type="ECO:0000256" key="6">
    <source>
        <dbReference type="ARBA" id="ARBA00022630"/>
    </source>
</evidence>
<dbReference type="STRING" id="641524.ADICYQ_4545"/>
<accession>S7V922</accession>
<proteinExistence type="inferred from homology"/>
<keyword evidence="14" id="KW-0314">Glutamate biosynthesis</keyword>
<dbReference type="Gene3D" id="3.20.20.70">
    <property type="entry name" value="Aldolase class I"/>
    <property type="match status" value="1"/>
</dbReference>
<keyword evidence="12" id="KW-0408">Iron</keyword>
<feature type="domain" description="Glutamate synthase alpha subunit C-terminal" evidence="17">
    <location>
        <begin position="328"/>
        <end position="510"/>
    </location>
</feature>
<evidence type="ECO:0000256" key="8">
    <source>
        <dbReference type="ARBA" id="ARBA00022723"/>
    </source>
</evidence>
<dbReference type="PANTHER" id="PTHR43100:SF1">
    <property type="entry name" value="GLUTAMATE SYNTHASE [NADPH] SMALL CHAIN"/>
    <property type="match status" value="1"/>
</dbReference>
<keyword evidence="8" id="KW-0479">Metal-binding</keyword>
<feature type="domain" description="Glutamate synthase" evidence="18">
    <location>
        <begin position="1"/>
        <end position="246"/>
    </location>
</feature>
<dbReference type="InterPro" id="IPR002932">
    <property type="entry name" value="Glu_synthdom"/>
</dbReference>
<evidence type="ECO:0000259" key="17">
    <source>
        <dbReference type="Pfam" id="PF01493"/>
    </source>
</evidence>
<keyword evidence="5" id="KW-0028">Amino-acid biosynthesis</keyword>
<evidence type="ECO:0000256" key="1">
    <source>
        <dbReference type="ARBA" id="ARBA00001917"/>
    </source>
</evidence>